<evidence type="ECO:0000256" key="3">
    <source>
        <dbReference type="ARBA" id="ARBA00022692"/>
    </source>
</evidence>
<dbReference type="PANTHER" id="PTHR47371:SF3">
    <property type="entry name" value="PHOSPHOGLYCEROL TRANSFERASE I"/>
    <property type="match status" value="1"/>
</dbReference>
<evidence type="ECO:0000313" key="9">
    <source>
        <dbReference type="Proteomes" id="UP000233350"/>
    </source>
</evidence>
<dbReference type="CDD" id="cd16015">
    <property type="entry name" value="LTA_synthase"/>
    <property type="match status" value="1"/>
</dbReference>
<feature type="transmembrane region" description="Helical" evidence="6">
    <location>
        <begin position="57"/>
        <end position="81"/>
    </location>
</feature>
<evidence type="ECO:0000313" key="8">
    <source>
        <dbReference type="EMBL" id="PKT82712.1"/>
    </source>
</evidence>
<protein>
    <recommendedName>
        <fullName evidence="7">Sulfatase N-terminal domain-containing protein</fullName>
    </recommendedName>
</protein>
<keyword evidence="4 6" id="KW-1133">Transmembrane helix</keyword>
<evidence type="ECO:0000256" key="6">
    <source>
        <dbReference type="SAM" id="Phobius"/>
    </source>
</evidence>
<dbReference type="EMBL" id="MBPK01000001">
    <property type="protein sequence ID" value="PKT82712.1"/>
    <property type="molecule type" value="Genomic_DNA"/>
</dbReference>
<feature type="transmembrane region" description="Helical" evidence="6">
    <location>
        <begin position="101"/>
        <end position="121"/>
    </location>
</feature>
<name>A0A2N3PLL2_9HELI</name>
<dbReference type="Proteomes" id="UP000233350">
    <property type="component" value="Unassembled WGS sequence"/>
</dbReference>
<feature type="transmembrane region" description="Helical" evidence="6">
    <location>
        <begin position="191"/>
        <end position="209"/>
    </location>
</feature>
<dbReference type="InterPro" id="IPR050448">
    <property type="entry name" value="OpgB/LTA_synthase_biosynth"/>
</dbReference>
<gene>
    <name evidence="8" type="ORF">BCM31_06045</name>
</gene>
<keyword evidence="5 6" id="KW-0472">Membrane</keyword>
<evidence type="ECO:0000256" key="4">
    <source>
        <dbReference type="ARBA" id="ARBA00022989"/>
    </source>
</evidence>
<keyword evidence="2" id="KW-1003">Cell membrane</keyword>
<organism evidence="8 9">
    <name type="scientific">Helicobacter winghamensis</name>
    <dbReference type="NCBI Taxonomy" id="157268"/>
    <lineage>
        <taxon>Bacteria</taxon>
        <taxon>Pseudomonadati</taxon>
        <taxon>Campylobacterota</taxon>
        <taxon>Epsilonproteobacteria</taxon>
        <taxon>Campylobacterales</taxon>
        <taxon>Helicobacteraceae</taxon>
        <taxon>Helicobacter</taxon>
    </lineage>
</organism>
<evidence type="ECO:0000256" key="1">
    <source>
        <dbReference type="ARBA" id="ARBA00004651"/>
    </source>
</evidence>
<keyword evidence="9" id="KW-1185">Reference proteome</keyword>
<feature type="transmembrane region" description="Helical" evidence="6">
    <location>
        <begin position="151"/>
        <end position="170"/>
    </location>
</feature>
<comment type="subcellular location">
    <subcellularLocation>
        <location evidence="1">Cell membrane</location>
        <topology evidence="1">Multi-pass membrane protein</topology>
    </subcellularLocation>
</comment>
<dbReference type="PANTHER" id="PTHR47371">
    <property type="entry name" value="LIPOTEICHOIC ACID SYNTHASE"/>
    <property type="match status" value="1"/>
</dbReference>
<dbReference type="OrthoDB" id="9760224at2"/>
<evidence type="ECO:0000256" key="5">
    <source>
        <dbReference type="ARBA" id="ARBA00023136"/>
    </source>
</evidence>
<dbReference type="InterPro" id="IPR017850">
    <property type="entry name" value="Alkaline_phosphatase_core_sf"/>
</dbReference>
<keyword evidence="3 6" id="KW-0812">Transmembrane</keyword>
<dbReference type="GO" id="GO:0005886">
    <property type="term" value="C:plasma membrane"/>
    <property type="evidence" value="ECO:0007669"/>
    <property type="project" value="UniProtKB-SubCell"/>
</dbReference>
<evidence type="ECO:0000256" key="2">
    <source>
        <dbReference type="ARBA" id="ARBA00022475"/>
    </source>
</evidence>
<evidence type="ECO:0000259" key="7">
    <source>
        <dbReference type="Pfam" id="PF00884"/>
    </source>
</evidence>
<dbReference type="InterPro" id="IPR000917">
    <property type="entry name" value="Sulfatase_N"/>
</dbReference>
<dbReference type="AlphaFoldDB" id="A0A2N3PLL2"/>
<dbReference type="STRING" id="556267.HWAG_01208"/>
<accession>A0A2N3PLL2</accession>
<proteinExistence type="predicted"/>
<comment type="caution">
    <text evidence="8">The sequence shown here is derived from an EMBL/GenBank/DDBJ whole genome shotgun (WGS) entry which is preliminary data.</text>
</comment>
<dbReference type="Gene3D" id="3.40.720.10">
    <property type="entry name" value="Alkaline Phosphatase, subunit A"/>
    <property type="match status" value="1"/>
</dbReference>
<reference evidence="8 9" key="1">
    <citation type="submission" date="2016-07" db="EMBL/GenBank/DDBJ databases">
        <title>Detection of Helicobacter winghamensis from caecal content of red fox (Vulpes vulpes).</title>
        <authorList>
            <person name="Zanoni R.G."/>
            <person name="Florio D."/>
            <person name="Caffara M."/>
            <person name="Renzi M."/>
            <person name="Parisi A."/>
            <person name="Pasquali F."/>
            <person name="Manfreda G."/>
        </authorList>
    </citation>
    <scope>NUCLEOTIDE SEQUENCE [LARGE SCALE GENOMIC DNA]</scope>
    <source>
        <strain evidence="8 9">295_13</strain>
    </source>
</reference>
<feature type="domain" description="Sulfatase N-terminal" evidence="7">
    <location>
        <begin position="291"/>
        <end position="572"/>
    </location>
</feature>
<sequence>MFRIFFQILSFALLFIMLFGIARITMGTAFIPSEIIESNRNDFYKMFALGAVTDLRLIAAAFLPLLLCALLASFPPLLNAYAIFHKNLANLNKIYKVFSNFYIGLFSFISIIFCFINFYYYQMYQSNITSFIFGLKDDETSAIISIILKDYPVFLLIFIALIFSGFCVFLNTKILAITPPPPLIRNKPLKFPALLALFLVFATLYALALRGPFRHVTMNVENYRFSSIESLNAIALNPIMAFAWAHKNYKEESLGVLAPVDEKLMESFLPHFPLFSKTPENPLVREKKPHIMVNLMESFGSNMLAFHNDNLDLLGNLQPHIKQDFFWEKFLPYENGTAPSLSFLFFGSPINLTKSNYNKHYLPHSPIETYKKQGYKVVFLTSGNRSWYAMGDFMLTQGVDSIVDEIILKKLYPESIKTSNSYGVLDEFMYRAAFELLKDATQPLLILALTTSNHPPYPNIEKTISENAIPQELHNRIRKNKVALVNTYAYANNAFGEFLDSIKQSPLKDKVIIAATGDHRVRDITSNASKEKALSFGVPFYLYAPKNYQHNIHYNPNYIGSHKDIFATLFALSLDSVEYLNLGGKNLLSKESAENFGYNISVSIDNNGIYPKGAKEGYGFANTHNLLDDNKAFASNKSEFITLYEKYLDYQFHYRLINLKNKMKF</sequence>
<dbReference type="Pfam" id="PF00884">
    <property type="entry name" value="Sulfatase"/>
    <property type="match status" value="1"/>
</dbReference>
<dbReference type="SUPFAM" id="SSF53649">
    <property type="entry name" value="Alkaline phosphatase-like"/>
    <property type="match status" value="1"/>
</dbReference>
<dbReference type="RefSeq" id="WP_101312854.1">
    <property type="nucleotide sequence ID" value="NZ_MBPJ01000044.1"/>
</dbReference>